<evidence type="ECO:0000256" key="4">
    <source>
        <dbReference type="ARBA" id="ARBA00022741"/>
    </source>
</evidence>
<dbReference type="PANTHER" id="PTHR11550">
    <property type="entry name" value="CTP SYNTHASE"/>
    <property type="match status" value="1"/>
</dbReference>
<dbReference type="AlphaFoldDB" id="A0AAJ0HW78"/>
<keyword evidence="13" id="KW-1185">Reference proteome</keyword>
<accession>A0AAJ0HW78</accession>
<comment type="function">
    <text evidence="9">Catalyzes the ATP-dependent amination of UTP to CTP with either L-glutamine or ammonia as the source of nitrogen.</text>
</comment>
<dbReference type="GO" id="GO:0019856">
    <property type="term" value="P:pyrimidine nucleobase biosynthetic process"/>
    <property type="evidence" value="ECO:0007669"/>
    <property type="project" value="TreeGrafter"/>
</dbReference>
<comment type="similarity">
    <text evidence="2 9">Belongs to the CTP synthase family.</text>
</comment>
<dbReference type="Pfam" id="PF00117">
    <property type="entry name" value="GATase"/>
    <property type="match status" value="1"/>
</dbReference>
<comment type="catalytic activity">
    <reaction evidence="8 9">
        <text>UTP + L-glutamine + ATP + H2O = CTP + L-glutamate + ADP + phosphate + 2 H(+)</text>
        <dbReference type="Rhea" id="RHEA:26426"/>
        <dbReference type="ChEBI" id="CHEBI:15377"/>
        <dbReference type="ChEBI" id="CHEBI:15378"/>
        <dbReference type="ChEBI" id="CHEBI:29985"/>
        <dbReference type="ChEBI" id="CHEBI:30616"/>
        <dbReference type="ChEBI" id="CHEBI:37563"/>
        <dbReference type="ChEBI" id="CHEBI:43474"/>
        <dbReference type="ChEBI" id="CHEBI:46398"/>
        <dbReference type="ChEBI" id="CHEBI:58359"/>
        <dbReference type="ChEBI" id="CHEBI:456216"/>
        <dbReference type="EC" id="6.3.4.2"/>
    </reaction>
</comment>
<dbReference type="InterPro" id="IPR029062">
    <property type="entry name" value="Class_I_gatase-like"/>
</dbReference>
<dbReference type="GO" id="GO:0097268">
    <property type="term" value="C:cytoophidium"/>
    <property type="evidence" value="ECO:0007669"/>
    <property type="project" value="TreeGrafter"/>
</dbReference>
<dbReference type="GO" id="GO:0042802">
    <property type="term" value="F:identical protein binding"/>
    <property type="evidence" value="ECO:0007669"/>
    <property type="project" value="TreeGrafter"/>
</dbReference>
<dbReference type="InterPro" id="IPR017456">
    <property type="entry name" value="CTP_synthase_N"/>
</dbReference>
<keyword evidence="7 9" id="KW-0665">Pyrimidine biosynthesis</keyword>
<evidence type="ECO:0000256" key="7">
    <source>
        <dbReference type="ARBA" id="ARBA00022975"/>
    </source>
</evidence>
<dbReference type="PANTHER" id="PTHR11550:SF0">
    <property type="entry name" value="CTP SYNTHASE-RELATED"/>
    <property type="match status" value="1"/>
</dbReference>
<dbReference type="SUPFAM" id="SSF52317">
    <property type="entry name" value="Class I glutamine amidotransferase-like"/>
    <property type="match status" value="1"/>
</dbReference>
<feature type="domain" description="Glutamine amidotransferase" evidence="10">
    <location>
        <begin position="167"/>
        <end position="347"/>
    </location>
</feature>
<dbReference type="CDD" id="cd01746">
    <property type="entry name" value="GATase1_CTP_Synthase"/>
    <property type="match status" value="1"/>
</dbReference>
<keyword evidence="6 9" id="KW-0315">Glutamine amidotransferase</keyword>
<dbReference type="EC" id="6.3.4.2" evidence="9"/>
<evidence type="ECO:0000313" key="13">
    <source>
        <dbReference type="Proteomes" id="UP001275084"/>
    </source>
</evidence>
<dbReference type="InterPro" id="IPR017926">
    <property type="entry name" value="GATASE"/>
</dbReference>
<sequence>MFTLQDRDPHITDAIQEWILKVAKIPVDDSGEEPDACIRTLILLTTGPNDLESGQFVEALVQLRHSLGRNNFFSIGVSYVPINGKERPSPHSMPSSRCGTIYRVPLLLEQKGLPKLLQSGLALDEALSPAGVQKGQVLCGLWKKTAVSERHLELVKIVLVGKHISLDDAYLSICESLEHSAMRCKRKLNLISVDTEHLEHEMQHKDPTKYHNAWKAVCEAHSILVPGGFGSRGVEGMIQVHNWAREQNIPFLGICLGMQVAVIEAVIFMPEGSKKQMGGRMRLGTRTSHFKKGSGHRYEVNPGYIEDLEKAGLSLTAVDYLGVRAKCIEIRDHSFVGVQAHPEFTNKMIAAARQKKELVDGTSDGSHF</sequence>
<comment type="caution">
    <text evidence="12">The sequence shown here is derived from an EMBL/GenBank/DDBJ whole genome shotgun (WGS) entry which is preliminary data.</text>
</comment>
<evidence type="ECO:0000256" key="9">
    <source>
        <dbReference type="RuleBase" id="RU810713"/>
    </source>
</evidence>
<evidence type="ECO:0000256" key="3">
    <source>
        <dbReference type="ARBA" id="ARBA00022598"/>
    </source>
</evidence>
<organism evidence="12 13">
    <name type="scientific">Lasiosphaeria hispida</name>
    <dbReference type="NCBI Taxonomy" id="260671"/>
    <lineage>
        <taxon>Eukaryota</taxon>
        <taxon>Fungi</taxon>
        <taxon>Dikarya</taxon>
        <taxon>Ascomycota</taxon>
        <taxon>Pezizomycotina</taxon>
        <taxon>Sordariomycetes</taxon>
        <taxon>Sordariomycetidae</taxon>
        <taxon>Sordariales</taxon>
        <taxon>Lasiosphaeriaceae</taxon>
        <taxon>Lasiosphaeria</taxon>
    </lineage>
</organism>
<keyword evidence="4 9" id="KW-0547">Nucleotide-binding</keyword>
<gene>
    <name evidence="12" type="ORF">B0T25DRAFT_528649</name>
</gene>
<dbReference type="SUPFAM" id="SSF52540">
    <property type="entry name" value="P-loop containing nucleoside triphosphate hydrolases"/>
    <property type="match status" value="1"/>
</dbReference>
<feature type="domain" description="CTP synthase N-terminal" evidence="11">
    <location>
        <begin position="9"/>
        <end position="84"/>
    </location>
</feature>
<dbReference type="Pfam" id="PF06418">
    <property type="entry name" value="CTP_synth_N"/>
    <property type="match status" value="1"/>
</dbReference>
<protein>
    <recommendedName>
        <fullName evidence="9">CTP synthase</fullName>
        <ecNumber evidence="9">6.3.4.2</ecNumber>
    </recommendedName>
    <alternativeName>
        <fullName evidence="9">UTP--ammonia ligase</fullName>
    </alternativeName>
</protein>
<dbReference type="InterPro" id="IPR033828">
    <property type="entry name" value="GATase1_CTP_Synthase"/>
</dbReference>
<evidence type="ECO:0000256" key="1">
    <source>
        <dbReference type="ARBA" id="ARBA00005171"/>
    </source>
</evidence>
<evidence type="ECO:0000256" key="8">
    <source>
        <dbReference type="ARBA" id="ARBA00047781"/>
    </source>
</evidence>
<evidence type="ECO:0000313" key="12">
    <source>
        <dbReference type="EMBL" id="KAK3363876.1"/>
    </source>
</evidence>
<dbReference type="InterPro" id="IPR004468">
    <property type="entry name" value="CTP_synthase"/>
</dbReference>
<dbReference type="InterPro" id="IPR027417">
    <property type="entry name" value="P-loop_NTPase"/>
</dbReference>
<dbReference type="Gene3D" id="3.40.50.300">
    <property type="entry name" value="P-loop containing nucleotide triphosphate hydrolases"/>
    <property type="match status" value="1"/>
</dbReference>
<evidence type="ECO:0000259" key="11">
    <source>
        <dbReference type="Pfam" id="PF06418"/>
    </source>
</evidence>
<evidence type="ECO:0000256" key="2">
    <source>
        <dbReference type="ARBA" id="ARBA00007533"/>
    </source>
</evidence>
<dbReference type="GO" id="GO:0005737">
    <property type="term" value="C:cytoplasm"/>
    <property type="evidence" value="ECO:0007669"/>
    <property type="project" value="TreeGrafter"/>
</dbReference>
<dbReference type="GO" id="GO:0044210">
    <property type="term" value="P:'de novo' CTP biosynthetic process"/>
    <property type="evidence" value="ECO:0007669"/>
    <property type="project" value="UniProtKB-UniRule"/>
</dbReference>
<evidence type="ECO:0000256" key="5">
    <source>
        <dbReference type="ARBA" id="ARBA00022840"/>
    </source>
</evidence>
<reference evidence="12" key="1">
    <citation type="journal article" date="2023" name="Mol. Phylogenet. Evol.">
        <title>Genome-scale phylogeny and comparative genomics of the fungal order Sordariales.</title>
        <authorList>
            <person name="Hensen N."/>
            <person name="Bonometti L."/>
            <person name="Westerberg I."/>
            <person name="Brannstrom I.O."/>
            <person name="Guillou S."/>
            <person name="Cros-Aarteil S."/>
            <person name="Calhoun S."/>
            <person name="Haridas S."/>
            <person name="Kuo A."/>
            <person name="Mondo S."/>
            <person name="Pangilinan J."/>
            <person name="Riley R."/>
            <person name="LaButti K."/>
            <person name="Andreopoulos B."/>
            <person name="Lipzen A."/>
            <person name="Chen C."/>
            <person name="Yan M."/>
            <person name="Daum C."/>
            <person name="Ng V."/>
            <person name="Clum A."/>
            <person name="Steindorff A."/>
            <person name="Ohm R.A."/>
            <person name="Martin F."/>
            <person name="Silar P."/>
            <person name="Natvig D.O."/>
            <person name="Lalanne C."/>
            <person name="Gautier V."/>
            <person name="Ament-Velasquez S.L."/>
            <person name="Kruys A."/>
            <person name="Hutchinson M.I."/>
            <person name="Powell A.J."/>
            <person name="Barry K."/>
            <person name="Miller A.N."/>
            <person name="Grigoriev I.V."/>
            <person name="Debuchy R."/>
            <person name="Gladieux P."/>
            <person name="Hiltunen Thoren M."/>
            <person name="Johannesson H."/>
        </authorList>
    </citation>
    <scope>NUCLEOTIDE SEQUENCE</scope>
    <source>
        <strain evidence="12">CBS 955.72</strain>
    </source>
</reference>
<proteinExistence type="inferred from homology"/>
<evidence type="ECO:0000256" key="6">
    <source>
        <dbReference type="ARBA" id="ARBA00022962"/>
    </source>
</evidence>
<dbReference type="PROSITE" id="PS51273">
    <property type="entry name" value="GATASE_TYPE_1"/>
    <property type="match status" value="1"/>
</dbReference>
<dbReference type="GO" id="GO:0003883">
    <property type="term" value="F:CTP synthase activity"/>
    <property type="evidence" value="ECO:0007669"/>
    <property type="project" value="UniProtKB-UniRule"/>
</dbReference>
<comment type="pathway">
    <text evidence="1 9">Pyrimidine metabolism; CTP biosynthesis via de novo pathway; CTP from UDP: step 2/2.</text>
</comment>
<keyword evidence="3 9" id="KW-0436">Ligase</keyword>
<reference evidence="12" key="2">
    <citation type="submission" date="2023-06" db="EMBL/GenBank/DDBJ databases">
        <authorList>
            <consortium name="Lawrence Berkeley National Laboratory"/>
            <person name="Haridas S."/>
            <person name="Hensen N."/>
            <person name="Bonometti L."/>
            <person name="Westerberg I."/>
            <person name="Brannstrom I.O."/>
            <person name="Guillou S."/>
            <person name="Cros-Aarteil S."/>
            <person name="Calhoun S."/>
            <person name="Kuo A."/>
            <person name="Mondo S."/>
            <person name="Pangilinan J."/>
            <person name="Riley R."/>
            <person name="Labutti K."/>
            <person name="Andreopoulos B."/>
            <person name="Lipzen A."/>
            <person name="Chen C."/>
            <person name="Yanf M."/>
            <person name="Daum C."/>
            <person name="Ng V."/>
            <person name="Clum A."/>
            <person name="Steindorff A."/>
            <person name="Ohm R."/>
            <person name="Martin F."/>
            <person name="Silar P."/>
            <person name="Natvig D."/>
            <person name="Lalanne C."/>
            <person name="Gautier V."/>
            <person name="Ament-Velasquez S.L."/>
            <person name="Kruys A."/>
            <person name="Hutchinson M.I."/>
            <person name="Powell A.J."/>
            <person name="Barry K."/>
            <person name="Miller A.N."/>
            <person name="Grigoriev I.V."/>
            <person name="Debuchy R."/>
            <person name="Gladieux P."/>
            <person name="Thoren M.H."/>
            <person name="Johannesson H."/>
        </authorList>
    </citation>
    <scope>NUCLEOTIDE SEQUENCE</scope>
    <source>
        <strain evidence="12">CBS 955.72</strain>
    </source>
</reference>
<dbReference type="GO" id="GO:0005524">
    <property type="term" value="F:ATP binding"/>
    <property type="evidence" value="ECO:0007669"/>
    <property type="project" value="UniProtKB-KW"/>
</dbReference>
<name>A0AAJ0HW78_9PEZI</name>
<dbReference type="Proteomes" id="UP001275084">
    <property type="component" value="Unassembled WGS sequence"/>
</dbReference>
<evidence type="ECO:0000259" key="10">
    <source>
        <dbReference type="Pfam" id="PF00117"/>
    </source>
</evidence>
<dbReference type="Gene3D" id="3.40.50.880">
    <property type="match status" value="2"/>
</dbReference>
<dbReference type="EMBL" id="JAUIQD010000001">
    <property type="protein sequence ID" value="KAK3363876.1"/>
    <property type="molecule type" value="Genomic_DNA"/>
</dbReference>
<keyword evidence="5 9" id="KW-0067">ATP-binding</keyword>